<evidence type="ECO:0000256" key="1">
    <source>
        <dbReference type="SAM" id="MobiDB-lite"/>
    </source>
</evidence>
<protein>
    <submittedName>
        <fullName evidence="2">Uu.00g028060.m01.CDS01</fullName>
    </submittedName>
</protein>
<evidence type="ECO:0000313" key="2">
    <source>
        <dbReference type="EMBL" id="CAJ2499953.1"/>
    </source>
</evidence>
<reference evidence="2" key="1">
    <citation type="submission" date="2023-10" db="EMBL/GenBank/DDBJ databases">
        <authorList>
            <person name="Hackl T."/>
        </authorList>
    </citation>
    <scope>NUCLEOTIDE SEQUENCE</scope>
</reference>
<feature type="region of interest" description="Disordered" evidence="1">
    <location>
        <begin position="363"/>
        <end position="398"/>
    </location>
</feature>
<evidence type="ECO:0000313" key="3">
    <source>
        <dbReference type="Proteomes" id="UP001295740"/>
    </source>
</evidence>
<sequence>MTRGWSEGASTVTVVGSTTTASSRASNPARRHEVDGMYKLLQREPHDGVKCVIAVVGASSFTSLDHKLQNPWWKFWKPNPGVFVTTPRWLQRTINQVEDEGRCQHLTIFISKKVDSISFHMNSSIHDLGIYRCSHYSHHSYPSSSSHPHPTQSSRGSRVLVDGASTFNGVRLDEWQGTRHRRHAIFLGDGVGISVELEGADGFAPWTEHVAWLPSEQREQIYGHFICMKQSSPNHNNGTDEPCWSRWRKHLAIVVGVLSGAGEIAPAFEVTPTGCFVEYKFGAVATPFARMRTVASAAGQARLLGARVLGTPVYFVSWRGLLKWIHGALAVLCKRYWAALERLWQFVARMLLRGADEVRGHHVRPTLQRSKSSRDGKQDHVRPPLQRSNSSRDGKHVSWKGRGITVSHCHIGDS</sequence>
<organism evidence="2 3">
    <name type="scientific">Anthostomella pinea</name>
    <dbReference type="NCBI Taxonomy" id="933095"/>
    <lineage>
        <taxon>Eukaryota</taxon>
        <taxon>Fungi</taxon>
        <taxon>Dikarya</taxon>
        <taxon>Ascomycota</taxon>
        <taxon>Pezizomycotina</taxon>
        <taxon>Sordariomycetes</taxon>
        <taxon>Xylariomycetidae</taxon>
        <taxon>Xylariales</taxon>
        <taxon>Xylariaceae</taxon>
        <taxon>Anthostomella</taxon>
    </lineage>
</organism>
<gene>
    <name evidence="2" type="ORF">KHLLAP_LOCUS421</name>
</gene>
<accession>A0AAI8YCW5</accession>
<dbReference type="AlphaFoldDB" id="A0AAI8YCW5"/>
<name>A0AAI8YCW5_9PEZI</name>
<feature type="compositionally biased region" description="Basic and acidic residues" evidence="1">
    <location>
        <begin position="372"/>
        <end position="382"/>
    </location>
</feature>
<comment type="caution">
    <text evidence="2">The sequence shown here is derived from an EMBL/GenBank/DDBJ whole genome shotgun (WGS) entry which is preliminary data.</text>
</comment>
<dbReference type="EMBL" id="CAUWAG010000003">
    <property type="protein sequence ID" value="CAJ2499953.1"/>
    <property type="molecule type" value="Genomic_DNA"/>
</dbReference>
<feature type="compositionally biased region" description="Low complexity" evidence="1">
    <location>
        <begin position="8"/>
        <end position="26"/>
    </location>
</feature>
<proteinExistence type="predicted"/>
<feature type="region of interest" description="Disordered" evidence="1">
    <location>
        <begin position="1"/>
        <end position="29"/>
    </location>
</feature>
<dbReference type="Proteomes" id="UP001295740">
    <property type="component" value="Unassembled WGS sequence"/>
</dbReference>
<keyword evidence="3" id="KW-1185">Reference proteome</keyword>